<feature type="domain" description="Ig-like" evidence="7">
    <location>
        <begin position="700"/>
        <end position="799"/>
    </location>
</feature>
<gene>
    <name evidence="8" type="primary">LOC101732140</name>
</gene>
<dbReference type="InterPro" id="IPR003598">
    <property type="entry name" value="Ig_sub2"/>
</dbReference>
<keyword evidence="5" id="KW-0472">Membrane</keyword>
<dbReference type="Pfam" id="PF07686">
    <property type="entry name" value="V-set"/>
    <property type="match status" value="1"/>
</dbReference>
<sequence>MGQSDPSQGLSLCILLLSALGAVRSVENVTGTEGKSVYLTVKLDLPAQQQVTWRVNSSTQIVTVYPGGSPIYTDSYRDRCTLYGNTTLRLDNLTPTDTGEYSLSVTNPNSGATQSGSVYLTVYSAERSIDNVAGTEGKSVYLTVRLDLPAQRQVTWRVNSSSQIVTAVTGGSPVYAADYRDRCHLYGNATLQLDNLTPADTGEYTLSVANVSTGATESGSVYLTVYSSLTPPTLKVNVPTTNGNAYPVNDTVVSLHCDAGVQNVVNYTFYRDGVPACSQPHVTCNKDFLYFQPITMSDTGRYTCKIENPVSSNTSQPLSLTVIARVSGVALSSNASGLLWAGKDSVRLTCSALGTNVTFSWHLDGAPLPTNPRYHLMNSNSSLIISPVERTDNGSFTCTASNSVNSETSSPLTLSLGCPLTLPALKVNVSTTNGNAYPVNGTIVSLHCDAGGQNVVNYTFYRDGVTACSQPHVTCDKDFLYFQPIMMRDTGTYTCKIENPISSNTSQPLSLTVTEPVPGVALSSNASSGLLCPGKDSVRLTCSALGTNVTFSWHLDGAPLPTNPRYHLMNSNSSLIISPVERTDNGSFTCTASNSLNSKTSSPLTLSLGCPLTLPALKVNVSTTNGNAYPVNGTIVSLHCDTGGQNVVNYTFYKDGATACSQPHVTCDKDFLYFQPIMMRDTGTYTCKIENRVSSNTSQPLSLTVIARVSGVALSSYSFSRLLWAGKDSVRLTCSALGTNVTFSWHLDGAPLPTNPRYHLMNSNSSLIISPVERTDNGSFTCTASNSLNSETSSPLTLNLGWSPDGNVQCNAARVDQTVRLSCSWPGGNPAATVTMVFQNNRYTAQDTVTRNVPLNVISSGAELTCLGTQLGQDMASTMIMGTPFGSPSNSVSSVNEGENVTMSVSLDWSRTVSPRIQALPATFSWFHLNSNHPFLTNGGKISVISSDYKSELVISSVTASESGIYECEAENFLGNSKFSFYVSVTPGSSSSSSSQLSPGAIAGIVIAALFVVALIPLTVIFILRKKNNNNVPTPTIPVYENTGAQAPNHYDRIITASKEDMAGNNLQESGYQELQFSHNDVYNHLRNAPR</sequence>
<proteinExistence type="predicted"/>
<feature type="transmembrane region" description="Helical" evidence="5">
    <location>
        <begin position="1001"/>
        <end position="1024"/>
    </location>
</feature>
<dbReference type="InterPro" id="IPR013783">
    <property type="entry name" value="Ig-like_fold"/>
</dbReference>
<dbReference type="Pfam" id="PF07679">
    <property type="entry name" value="I-set"/>
    <property type="match status" value="1"/>
</dbReference>
<dbReference type="Gene3D" id="2.60.40.10">
    <property type="entry name" value="Immunoglobulins"/>
    <property type="match status" value="9"/>
</dbReference>
<dbReference type="SUPFAM" id="SSF48726">
    <property type="entry name" value="Immunoglobulin"/>
    <property type="match status" value="9"/>
</dbReference>
<keyword evidence="5" id="KW-0812">Transmembrane</keyword>
<evidence type="ECO:0000256" key="2">
    <source>
        <dbReference type="ARBA" id="ARBA00023157"/>
    </source>
</evidence>
<dbReference type="AlphaFoldDB" id="A0A803K493"/>
<evidence type="ECO:0000256" key="3">
    <source>
        <dbReference type="ARBA" id="ARBA00023180"/>
    </source>
</evidence>
<dbReference type="CDD" id="cd12087">
    <property type="entry name" value="TM_EGFR-like"/>
    <property type="match status" value="1"/>
</dbReference>
<dbReference type="InterPro" id="IPR052598">
    <property type="entry name" value="IgSF_CEA-related"/>
</dbReference>
<accession>A0A803K493</accession>
<evidence type="ECO:0000313" key="8">
    <source>
        <dbReference type="Ensembl" id="ENSXETP00000115172"/>
    </source>
</evidence>
<feature type="domain" description="Ig-like" evidence="7">
    <location>
        <begin position="888"/>
        <end position="986"/>
    </location>
</feature>
<protein>
    <submittedName>
        <fullName evidence="8">Carcinoembryonic antigen-related cell adhesion molecule 1</fullName>
    </submittedName>
</protein>
<dbReference type="PANTHER" id="PTHR44337:SF25">
    <property type="entry name" value="HEMICENTIN-1-LIKE"/>
    <property type="match status" value="1"/>
</dbReference>
<dbReference type="Pfam" id="PF13895">
    <property type="entry name" value="Ig_2"/>
    <property type="match status" value="3"/>
</dbReference>
<dbReference type="InterPro" id="IPR036179">
    <property type="entry name" value="Ig-like_dom_sf"/>
</dbReference>
<keyword evidence="2" id="KW-1015">Disulfide bond</keyword>
<feature type="domain" description="Ig-like" evidence="7">
    <location>
        <begin position="232"/>
        <end position="315"/>
    </location>
</feature>
<feature type="domain" description="Ig-like" evidence="7">
    <location>
        <begin position="518"/>
        <end position="607"/>
    </location>
</feature>
<dbReference type="SMART" id="SM00408">
    <property type="entry name" value="IGc2"/>
    <property type="match status" value="9"/>
</dbReference>
<name>A0A803K493_XENTR</name>
<evidence type="ECO:0000256" key="1">
    <source>
        <dbReference type="ARBA" id="ARBA00022729"/>
    </source>
</evidence>
<dbReference type="PANTHER" id="PTHR44337">
    <property type="entry name" value="CARCINOEMBRYONIC ANTIGEN-RELATED CELL ADHESION MOLECULE 8"/>
    <property type="match status" value="1"/>
</dbReference>
<dbReference type="InterPro" id="IPR013098">
    <property type="entry name" value="Ig_I-set"/>
</dbReference>
<feature type="chain" id="PRO_5031458900" evidence="6">
    <location>
        <begin position="26"/>
        <end position="1091"/>
    </location>
</feature>
<reference evidence="8" key="2">
    <citation type="submission" date="2021-03" db="UniProtKB">
        <authorList>
            <consortium name="Ensembl"/>
        </authorList>
    </citation>
    <scope>IDENTIFICATION</scope>
</reference>
<dbReference type="InParanoid" id="A0A803K493"/>
<keyword evidence="3" id="KW-0325">Glycoprotein</keyword>
<feature type="domain" description="Ig-like" evidence="7">
    <location>
        <begin position="615"/>
        <end position="698"/>
    </location>
</feature>
<feature type="domain" description="Ig-like" evidence="7">
    <location>
        <begin position="317"/>
        <end position="415"/>
    </location>
</feature>
<keyword evidence="4" id="KW-0393">Immunoglobulin domain</keyword>
<feature type="domain" description="Ig-like" evidence="7">
    <location>
        <begin position="423"/>
        <end position="512"/>
    </location>
</feature>
<evidence type="ECO:0000259" key="7">
    <source>
        <dbReference type="PROSITE" id="PS50835"/>
    </source>
</evidence>
<feature type="domain" description="Ig-like" evidence="7">
    <location>
        <begin position="6"/>
        <end position="119"/>
    </location>
</feature>
<dbReference type="Ensembl" id="ENSXETT00000108150">
    <property type="protein sequence ID" value="ENSXETP00000115172"/>
    <property type="gene ID" value="ENSXETG00000045122"/>
</dbReference>
<reference evidence="8" key="1">
    <citation type="journal article" date="2010" name="Science">
        <title>The genome of the Western clawed frog Xenopus tropicalis.</title>
        <authorList>
            <person name="Hellsten U."/>
            <person name="Harland R.M."/>
            <person name="Gilchrist M.J."/>
            <person name="Hendrix D."/>
            <person name="Jurka J."/>
            <person name="Kapitonov V."/>
            <person name="Ovcharenko I."/>
            <person name="Putnam N.H."/>
            <person name="Shu S."/>
            <person name="Taher L."/>
            <person name="Blitz I.L."/>
            <person name="Blumberg B."/>
            <person name="Dichmann D.S."/>
            <person name="Dubchak I."/>
            <person name="Amaya E."/>
            <person name="Detter J.C."/>
            <person name="Fletcher R."/>
            <person name="Gerhard D.S."/>
            <person name="Goodstein D."/>
            <person name="Graves T."/>
            <person name="Grigoriev I.V."/>
            <person name="Grimwood J."/>
            <person name="Kawashima T."/>
            <person name="Lindquist E."/>
            <person name="Lucas S.M."/>
            <person name="Mead P.E."/>
            <person name="Mitros T."/>
            <person name="Ogino H."/>
            <person name="Ohta Y."/>
            <person name="Poliakov A.V."/>
            <person name="Pollet N."/>
            <person name="Robert J."/>
            <person name="Salamov A."/>
            <person name="Sater A.K."/>
            <person name="Schmutz J."/>
            <person name="Terry A."/>
            <person name="Vize P.D."/>
            <person name="Warren W.C."/>
            <person name="Wells D."/>
            <person name="Wills A."/>
            <person name="Wilson R.K."/>
            <person name="Zimmerman L.B."/>
            <person name="Zorn A.M."/>
            <person name="Grainger R."/>
            <person name="Grammer T."/>
            <person name="Khokha M.K."/>
            <person name="Richardson P.M."/>
            <person name="Rokhsar D.S."/>
        </authorList>
    </citation>
    <scope>NUCLEOTIDE SEQUENCE [LARGE SCALE GENOMIC DNA]</scope>
    <source>
        <strain evidence="8">Nigerian</strain>
    </source>
</reference>
<feature type="signal peptide" evidence="6">
    <location>
        <begin position="1"/>
        <end position="25"/>
    </location>
</feature>
<dbReference type="SMART" id="SM00409">
    <property type="entry name" value="IG"/>
    <property type="match status" value="9"/>
</dbReference>
<dbReference type="Pfam" id="PF13927">
    <property type="entry name" value="Ig_3"/>
    <property type="match status" value="3"/>
</dbReference>
<keyword evidence="5" id="KW-1133">Transmembrane helix</keyword>
<evidence type="ECO:0000256" key="5">
    <source>
        <dbReference type="SAM" id="Phobius"/>
    </source>
</evidence>
<dbReference type="InterPro" id="IPR013106">
    <property type="entry name" value="Ig_V-set"/>
</dbReference>
<evidence type="ECO:0000256" key="4">
    <source>
        <dbReference type="ARBA" id="ARBA00023319"/>
    </source>
</evidence>
<dbReference type="InterPro" id="IPR007110">
    <property type="entry name" value="Ig-like_dom"/>
</dbReference>
<organism evidence="8">
    <name type="scientific">Xenopus tropicalis</name>
    <name type="common">Western clawed frog</name>
    <name type="synonym">Silurana tropicalis</name>
    <dbReference type="NCBI Taxonomy" id="8364"/>
    <lineage>
        <taxon>Eukaryota</taxon>
        <taxon>Metazoa</taxon>
        <taxon>Chordata</taxon>
        <taxon>Craniata</taxon>
        <taxon>Vertebrata</taxon>
        <taxon>Euteleostomi</taxon>
        <taxon>Amphibia</taxon>
        <taxon>Batrachia</taxon>
        <taxon>Anura</taxon>
        <taxon>Pipoidea</taxon>
        <taxon>Pipidae</taxon>
        <taxon>Xenopodinae</taxon>
        <taxon>Xenopus</taxon>
        <taxon>Silurana</taxon>
    </lineage>
</organism>
<dbReference type="PROSITE" id="PS50835">
    <property type="entry name" value="IG_LIKE"/>
    <property type="match status" value="8"/>
</dbReference>
<evidence type="ECO:0000256" key="6">
    <source>
        <dbReference type="SAM" id="SignalP"/>
    </source>
</evidence>
<keyword evidence="1 6" id="KW-0732">Signal</keyword>
<dbReference type="InterPro" id="IPR003599">
    <property type="entry name" value="Ig_sub"/>
</dbReference>
<dbReference type="GeneTree" id="ENSGT01100000263479"/>